<feature type="signal peptide" evidence="1">
    <location>
        <begin position="1"/>
        <end position="25"/>
    </location>
</feature>
<proteinExistence type="predicted"/>
<evidence type="ECO:0000313" key="3">
    <source>
        <dbReference type="Proteomes" id="UP000319383"/>
    </source>
</evidence>
<protein>
    <submittedName>
        <fullName evidence="2">Uncharacterized protein</fullName>
    </submittedName>
</protein>
<evidence type="ECO:0000313" key="2">
    <source>
        <dbReference type="EMBL" id="QDU45973.1"/>
    </source>
</evidence>
<keyword evidence="3" id="KW-1185">Reference proteome</keyword>
<dbReference type="RefSeq" id="WP_145378504.1">
    <property type="nucleotide sequence ID" value="NZ_CP036276.1"/>
</dbReference>
<gene>
    <name evidence="2" type="ORF">Mal52_44700</name>
</gene>
<dbReference type="EMBL" id="CP036276">
    <property type="protein sequence ID" value="QDU45973.1"/>
    <property type="molecule type" value="Genomic_DNA"/>
</dbReference>
<evidence type="ECO:0000256" key="1">
    <source>
        <dbReference type="SAM" id="SignalP"/>
    </source>
</evidence>
<feature type="chain" id="PRO_5021840755" evidence="1">
    <location>
        <begin position="26"/>
        <end position="489"/>
    </location>
</feature>
<sequence length="489" mass="54697" precursor="true">MRMQHWSKWVMALLVNAACVATAHAQDYPVDVTDQSGVYQPQAGTGTVEATQMGTPMDAGQFTGYSSGYGSDPVQPWPEVSPFDNSFDQTYYDEGMWYRRTNRRQQDFYIGVDFFNAQVKRPHSGNDGGFVGAEVSNETSVYDWTAREFLGQIMHLPDKDINNPVSTQEFGYNNSRPAIRGRFGVINPDDSSWEVVGFWVPGDEQTTFTAQGSLDRTPDDFASNGEGPFDIFYVDGDGNPVFTLASRFPDFGRLPFDEGVVMKFNSQSWGSELNFYTTPAQYKNGVSNFHASFGVRYLGISEQFGYRGSDSGYSEAVVAPDGRQYQISPYTTDISSHMTSNMVGPQMGLKWALGGDNLKLITEVKGSIAANFESNKLRYTGYGLDPTLQSDLKNQDPLNGRDEDTDVTYAPIFEVSFMAELGVMQNLPVFKRLPGFNSSKFRIGYNYTQAWRIRRPAQAITYYAPEPRLNDSRDSWHVGGLVAGFTWTR</sequence>
<reference evidence="2 3" key="1">
    <citation type="submission" date="2019-02" db="EMBL/GenBank/DDBJ databases">
        <title>Deep-cultivation of Planctomycetes and their phenomic and genomic characterization uncovers novel biology.</title>
        <authorList>
            <person name="Wiegand S."/>
            <person name="Jogler M."/>
            <person name="Boedeker C."/>
            <person name="Pinto D."/>
            <person name="Vollmers J."/>
            <person name="Rivas-Marin E."/>
            <person name="Kohn T."/>
            <person name="Peeters S.H."/>
            <person name="Heuer A."/>
            <person name="Rast P."/>
            <person name="Oberbeckmann S."/>
            <person name="Bunk B."/>
            <person name="Jeske O."/>
            <person name="Meyerdierks A."/>
            <person name="Storesund J.E."/>
            <person name="Kallscheuer N."/>
            <person name="Luecker S."/>
            <person name="Lage O.M."/>
            <person name="Pohl T."/>
            <person name="Merkel B.J."/>
            <person name="Hornburger P."/>
            <person name="Mueller R.-W."/>
            <person name="Bruemmer F."/>
            <person name="Labrenz M."/>
            <person name="Spormann A.M."/>
            <person name="Op den Camp H."/>
            <person name="Overmann J."/>
            <person name="Amann R."/>
            <person name="Jetten M.S.M."/>
            <person name="Mascher T."/>
            <person name="Medema M.H."/>
            <person name="Devos D.P."/>
            <person name="Kaster A.-K."/>
            <person name="Ovreas L."/>
            <person name="Rohde M."/>
            <person name="Galperin M.Y."/>
            <person name="Jogler C."/>
        </authorList>
    </citation>
    <scope>NUCLEOTIDE SEQUENCE [LARGE SCALE GENOMIC DNA]</scope>
    <source>
        <strain evidence="2 3">Mal52</strain>
    </source>
</reference>
<name>A0A517ZU12_9PLAN</name>
<keyword evidence="1" id="KW-0732">Signal</keyword>
<dbReference type="Proteomes" id="UP000319383">
    <property type="component" value="Chromosome"/>
</dbReference>
<accession>A0A517ZU12</accession>
<dbReference type="AlphaFoldDB" id="A0A517ZU12"/>
<organism evidence="2 3">
    <name type="scientific">Symmachiella dynata</name>
    <dbReference type="NCBI Taxonomy" id="2527995"/>
    <lineage>
        <taxon>Bacteria</taxon>
        <taxon>Pseudomonadati</taxon>
        <taxon>Planctomycetota</taxon>
        <taxon>Planctomycetia</taxon>
        <taxon>Planctomycetales</taxon>
        <taxon>Planctomycetaceae</taxon>
        <taxon>Symmachiella</taxon>
    </lineage>
</organism>
<dbReference type="KEGG" id="sdyn:Mal52_44700"/>